<evidence type="ECO:0000313" key="3">
    <source>
        <dbReference type="Proteomes" id="UP001597351"/>
    </source>
</evidence>
<keyword evidence="3" id="KW-1185">Reference proteome</keyword>
<feature type="transmembrane region" description="Helical" evidence="1">
    <location>
        <begin position="65"/>
        <end position="86"/>
    </location>
</feature>
<gene>
    <name evidence="2" type="ORF">ACFSDE_03435</name>
</gene>
<evidence type="ECO:0000256" key="1">
    <source>
        <dbReference type="SAM" id="Phobius"/>
    </source>
</evidence>
<comment type="caution">
    <text evidence="2">The sequence shown here is derived from an EMBL/GenBank/DDBJ whole genome shotgun (WGS) entry which is preliminary data.</text>
</comment>
<reference evidence="3" key="1">
    <citation type="journal article" date="2019" name="Int. J. Syst. Evol. Microbiol.">
        <title>The Global Catalogue of Microorganisms (GCM) 10K type strain sequencing project: providing services to taxonomists for standard genome sequencing and annotation.</title>
        <authorList>
            <consortium name="The Broad Institute Genomics Platform"/>
            <consortium name="The Broad Institute Genome Sequencing Center for Infectious Disease"/>
            <person name="Wu L."/>
            <person name="Ma J."/>
        </authorList>
    </citation>
    <scope>NUCLEOTIDE SEQUENCE [LARGE SCALE GENOMIC DNA]</scope>
    <source>
        <strain evidence="3">CGMCC 1.12477</strain>
    </source>
</reference>
<dbReference type="RefSeq" id="WP_343915260.1">
    <property type="nucleotide sequence ID" value="NZ_BAAAJT010000002.1"/>
</dbReference>
<organism evidence="2 3">
    <name type="scientific">Nocardioides aestuarii</name>
    <dbReference type="NCBI Taxonomy" id="252231"/>
    <lineage>
        <taxon>Bacteria</taxon>
        <taxon>Bacillati</taxon>
        <taxon>Actinomycetota</taxon>
        <taxon>Actinomycetes</taxon>
        <taxon>Propionibacteriales</taxon>
        <taxon>Nocardioidaceae</taxon>
        <taxon>Nocardioides</taxon>
    </lineage>
</organism>
<feature type="transmembrane region" description="Helical" evidence="1">
    <location>
        <begin position="93"/>
        <end position="113"/>
    </location>
</feature>
<feature type="transmembrane region" description="Helical" evidence="1">
    <location>
        <begin position="7"/>
        <end position="28"/>
    </location>
</feature>
<dbReference type="Proteomes" id="UP001597351">
    <property type="component" value="Unassembled WGS sequence"/>
</dbReference>
<feature type="transmembrane region" description="Helical" evidence="1">
    <location>
        <begin position="119"/>
        <end position="139"/>
    </location>
</feature>
<keyword evidence="1" id="KW-0812">Transmembrane</keyword>
<protein>
    <submittedName>
        <fullName evidence="2">Uncharacterized protein</fullName>
    </submittedName>
</protein>
<keyword evidence="1" id="KW-0472">Membrane</keyword>
<sequence length="157" mass="16476">MRTTYRFLANAIAVLVVVQAGAIAWAFFGLTNWIQNDNGVVDKALLECTDCEQQFTAEWGFAIHMFFNGIILIPLVTLLLLIVSFFAKVRGGVALAGAVFGLVVLQVVVLPALSREVGSGFGALHGVNALLLMGVAMMAGKRAAAEPAAATGQPVTA</sequence>
<dbReference type="EMBL" id="JBHUGD010000001">
    <property type="protein sequence ID" value="MFD1945832.1"/>
    <property type="molecule type" value="Genomic_DNA"/>
</dbReference>
<name>A0ABW4TK05_9ACTN</name>
<evidence type="ECO:0000313" key="2">
    <source>
        <dbReference type="EMBL" id="MFD1945832.1"/>
    </source>
</evidence>
<keyword evidence="1" id="KW-1133">Transmembrane helix</keyword>
<accession>A0ABW4TK05</accession>
<proteinExistence type="predicted"/>